<comment type="caution">
    <text evidence="1">The sequence shown here is derived from an EMBL/GenBank/DDBJ whole genome shotgun (WGS) entry which is preliminary data.</text>
</comment>
<organism evidence="1 2">
    <name type="scientific">Candidatus Acidiferrum panamense</name>
    <dbReference type="NCBI Taxonomy" id="2741543"/>
    <lineage>
        <taxon>Bacteria</taxon>
        <taxon>Pseudomonadati</taxon>
        <taxon>Acidobacteriota</taxon>
        <taxon>Terriglobia</taxon>
        <taxon>Candidatus Acidiferrales</taxon>
        <taxon>Candidatus Acidiferrum</taxon>
    </lineage>
</organism>
<proteinExistence type="predicted"/>
<name>A0A7V8SW34_9BACT</name>
<keyword evidence="2" id="KW-1185">Reference proteome</keyword>
<reference evidence="1" key="1">
    <citation type="submission" date="2020-06" db="EMBL/GenBank/DDBJ databases">
        <title>Legume-microbial interactions unlock mineral nutrients during tropical forest succession.</title>
        <authorList>
            <person name="Epihov D.Z."/>
        </authorList>
    </citation>
    <scope>NUCLEOTIDE SEQUENCE [LARGE SCALE GENOMIC DNA]</scope>
    <source>
        <strain evidence="1">Pan2503</strain>
    </source>
</reference>
<gene>
    <name evidence="1" type="ORF">HRJ53_07810</name>
</gene>
<evidence type="ECO:0000313" key="1">
    <source>
        <dbReference type="EMBL" id="MBA0084885.1"/>
    </source>
</evidence>
<feature type="non-terminal residue" evidence="1">
    <location>
        <position position="81"/>
    </location>
</feature>
<dbReference type="Proteomes" id="UP000567293">
    <property type="component" value="Unassembled WGS sequence"/>
</dbReference>
<sequence length="81" mass="8249">MPTCQTGAVPKAGVAGTIQAVDLTLGAFSLILSELEKKVPWFTAAAIGVQEFDVNSLCALNPSQPPAFTLADFLAAGVGTV</sequence>
<dbReference type="EMBL" id="JACDQQ010000751">
    <property type="protein sequence ID" value="MBA0084885.1"/>
    <property type="molecule type" value="Genomic_DNA"/>
</dbReference>
<evidence type="ECO:0000313" key="2">
    <source>
        <dbReference type="Proteomes" id="UP000567293"/>
    </source>
</evidence>
<dbReference type="AlphaFoldDB" id="A0A7V8SW34"/>
<accession>A0A7V8SW34</accession>
<protein>
    <submittedName>
        <fullName evidence="1">Uncharacterized protein</fullName>
    </submittedName>
</protein>